<evidence type="ECO:0000256" key="1">
    <source>
        <dbReference type="ARBA" id="ARBA00023125"/>
    </source>
</evidence>
<dbReference type="PROSITE" id="PS51526">
    <property type="entry name" value="RFX_DBD"/>
    <property type="match status" value="1"/>
</dbReference>
<dbReference type="InterPro" id="IPR039779">
    <property type="entry name" value="RFX-like"/>
</dbReference>
<reference evidence="4 5" key="1">
    <citation type="journal article" date="2016" name="Nat. Commun.">
        <title>Ectomycorrhizal ecology is imprinted in the genome of the dominant symbiotic fungus Cenococcum geophilum.</title>
        <authorList>
            <consortium name="DOE Joint Genome Institute"/>
            <person name="Peter M."/>
            <person name="Kohler A."/>
            <person name="Ohm R.A."/>
            <person name="Kuo A."/>
            <person name="Krutzmann J."/>
            <person name="Morin E."/>
            <person name="Arend M."/>
            <person name="Barry K.W."/>
            <person name="Binder M."/>
            <person name="Choi C."/>
            <person name="Clum A."/>
            <person name="Copeland A."/>
            <person name="Grisel N."/>
            <person name="Haridas S."/>
            <person name="Kipfer T."/>
            <person name="LaButti K."/>
            <person name="Lindquist E."/>
            <person name="Lipzen A."/>
            <person name="Maire R."/>
            <person name="Meier B."/>
            <person name="Mihaltcheva S."/>
            <person name="Molinier V."/>
            <person name="Murat C."/>
            <person name="Poggeler S."/>
            <person name="Quandt C.A."/>
            <person name="Sperisen C."/>
            <person name="Tritt A."/>
            <person name="Tisserant E."/>
            <person name="Crous P.W."/>
            <person name="Henrissat B."/>
            <person name="Nehls U."/>
            <person name="Egli S."/>
            <person name="Spatafora J.W."/>
            <person name="Grigoriev I.V."/>
            <person name="Martin F.M."/>
        </authorList>
    </citation>
    <scope>NUCLEOTIDE SEQUENCE [LARGE SCALE GENOMIC DNA]</scope>
    <source>
        <strain evidence="4 5">CBS 207.34</strain>
    </source>
</reference>
<keyword evidence="5" id="KW-1185">Reference proteome</keyword>
<evidence type="ECO:0000259" key="3">
    <source>
        <dbReference type="PROSITE" id="PS51526"/>
    </source>
</evidence>
<feature type="domain" description="RFX-type winged-helix" evidence="3">
    <location>
        <begin position="204"/>
        <end position="278"/>
    </location>
</feature>
<feature type="compositionally biased region" description="Polar residues" evidence="2">
    <location>
        <begin position="46"/>
        <end position="60"/>
    </location>
</feature>
<dbReference type="AlphaFoldDB" id="A0A8E2JPT7"/>
<dbReference type="InterPro" id="IPR036390">
    <property type="entry name" value="WH_DNA-bd_sf"/>
</dbReference>
<dbReference type="Pfam" id="PF25340">
    <property type="entry name" value="BCD_RFX"/>
    <property type="match status" value="1"/>
</dbReference>
<dbReference type="FunFam" id="1.10.10.10:FF:000119">
    <property type="entry name" value="DNA damage and replication checkpoint protein"/>
    <property type="match status" value="1"/>
</dbReference>
<feature type="compositionally biased region" description="Polar residues" evidence="2">
    <location>
        <begin position="25"/>
        <end position="34"/>
    </location>
</feature>
<dbReference type="Proteomes" id="UP000250140">
    <property type="component" value="Unassembled WGS sequence"/>
</dbReference>
<dbReference type="PANTHER" id="PTHR12619:SF5">
    <property type="entry name" value="TRANSCRIPTION FACTOR RFX4"/>
    <property type="match status" value="1"/>
</dbReference>
<dbReference type="GO" id="GO:0000978">
    <property type="term" value="F:RNA polymerase II cis-regulatory region sequence-specific DNA binding"/>
    <property type="evidence" value="ECO:0007669"/>
    <property type="project" value="TreeGrafter"/>
</dbReference>
<feature type="region of interest" description="Disordered" evidence="2">
    <location>
        <begin position="283"/>
        <end position="303"/>
    </location>
</feature>
<protein>
    <recommendedName>
        <fullName evidence="3">RFX-type winged-helix domain-containing protein</fullName>
    </recommendedName>
</protein>
<evidence type="ECO:0000256" key="2">
    <source>
        <dbReference type="SAM" id="MobiDB-lite"/>
    </source>
</evidence>
<dbReference type="InterPro" id="IPR036388">
    <property type="entry name" value="WH-like_DNA-bd_sf"/>
</dbReference>
<evidence type="ECO:0000313" key="5">
    <source>
        <dbReference type="Proteomes" id="UP000250140"/>
    </source>
</evidence>
<proteinExistence type="predicted"/>
<dbReference type="Gene3D" id="1.10.10.10">
    <property type="entry name" value="Winged helix-like DNA-binding domain superfamily/Winged helix DNA-binding domain"/>
    <property type="match status" value="1"/>
</dbReference>
<dbReference type="InterPro" id="IPR057321">
    <property type="entry name" value="RFX1-4/6/8-like_BCD"/>
</dbReference>
<keyword evidence="1" id="KW-0238">DNA-binding</keyword>
<accession>A0A8E2JPT7</accession>
<dbReference type="OrthoDB" id="10056949at2759"/>
<feature type="compositionally biased region" description="Polar residues" evidence="2">
    <location>
        <begin position="293"/>
        <end position="303"/>
    </location>
</feature>
<feature type="region of interest" description="Disordered" evidence="2">
    <location>
        <begin position="136"/>
        <end position="167"/>
    </location>
</feature>
<sequence length="826" mass="92014">MANPGRRSRSTTSGSIRSAQRPLSRASTTSLQSFDQHDPTHDLASHYQQANSQPQNVYTHQQIHSTYAPLEPVLLQAAHHLSQRDGMPLDPSLNLSALSATDSMTSQGIQNDLNLSAHSFDHSQSTQPMFQALEAALSQSQPPAPTATEVEEKKKKGSASSATNDKELREMLVRNEGRALKEVAAEVIATERTSKAEKSKQLFAMLWLKAVCRTAKTSVPRNRVYSHYATRCGTERVVPLNPASFGKLVRVIFPGIQTRRLGVRGESKYHYVDLALADDNQDINETDRPINGNRATSQPARQNSISTRLDFNTIPRLPADTAVFPPHDHVFEPQNNEFQSAASSRGHLFSNPYSQGFHYGGATSQMYEQELKFPPVGHDSFEENVEIELPDIRNYLPPKTDVDAANALTALYRTHCTSLIDSIRYCKEKQFYRLFTSFHGTLTVPVQKLFAHPDIAPWIKECDWLMYQKMIRNVSQLTLQVAPPAVLRFLDTISKSLHAHISKIFQGLPLHVLEAKLEPATLFAHLLHRMLRVNSTAHAAAVMLMVDQNRDQMWSDWVMFVNAKRIMESELPDCGYEEVYKILTQEVRGLLLPLNTPWLDSGSYYQESASNPGNNNASNETVIDRLAAFLAGLPTRFPHAKTRTLLQCISAIGTAAIREITVENGMSYGSWWITKVFVDEMSLWLASLGGFLDHKPPNFNHPSLSPGVVDGPLDSGMMNGGSGSNNDSRYSSIGADFTTNHSFMTTVDDTMQGTGPSENEMNDRKFHEHFGRTTFELDLGLDAPHPEQDHDDSGIGMSLMDDSLELKYSMSTSTGNHFVNVSTNVR</sequence>
<dbReference type="GO" id="GO:0000981">
    <property type="term" value="F:DNA-binding transcription factor activity, RNA polymerase II-specific"/>
    <property type="evidence" value="ECO:0007669"/>
    <property type="project" value="TreeGrafter"/>
</dbReference>
<dbReference type="PANTHER" id="PTHR12619">
    <property type="entry name" value="RFX TRANSCRIPTION FACTOR FAMILY"/>
    <property type="match status" value="1"/>
</dbReference>
<organism evidence="4 5">
    <name type="scientific">Glonium stellatum</name>
    <dbReference type="NCBI Taxonomy" id="574774"/>
    <lineage>
        <taxon>Eukaryota</taxon>
        <taxon>Fungi</taxon>
        <taxon>Dikarya</taxon>
        <taxon>Ascomycota</taxon>
        <taxon>Pezizomycotina</taxon>
        <taxon>Dothideomycetes</taxon>
        <taxon>Pleosporomycetidae</taxon>
        <taxon>Gloniales</taxon>
        <taxon>Gloniaceae</taxon>
        <taxon>Glonium</taxon>
    </lineage>
</organism>
<dbReference type="InterPro" id="IPR003150">
    <property type="entry name" value="DNA-bd_RFX"/>
</dbReference>
<gene>
    <name evidence="4" type="ORF">AOQ84DRAFT_323526</name>
</gene>
<evidence type="ECO:0000313" key="4">
    <source>
        <dbReference type="EMBL" id="OCL05043.1"/>
    </source>
</evidence>
<dbReference type="EMBL" id="KV750387">
    <property type="protein sequence ID" value="OCL05043.1"/>
    <property type="molecule type" value="Genomic_DNA"/>
</dbReference>
<name>A0A8E2JPT7_9PEZI</name>
<feature type="compositionally biased region" description="Basic and acidic residues" evidence="2">
    <location>
        <begin position="35"/>
        <end position="44"/>
    </location>
</feature>
<feature type="region of interest" description="Disordered" evidence="2">
    <location>
        <begin position="1"/>
        <end position="60"/>
    </location>
</feature>
<dbReference type="Pfam" id="PF02257">
    <property type="entry name" value="RFX_DNA_binding"/>
    <property type="match status" value="1"/>
</dbReference>
<dbReference type="SUPFAM" id="SSF46785">
    <property type="entry name" value="Winged helix' DNA-binding domain"/>
    <property type="match status" value="1"/>
</dbReference>